<feature type="compositionally biased region" description="Basic and acidic residues" evidence="1">
    <location>
        <begin position="1"/>
        <end position="13"/>
    </location>
</feature>
<feature type="region of interest" description="Disordered" evidence="1">
    <location>
        <begin position="122"/>
        <end position="143"/>
    </location>
</feature>
<evidence type="ECO:0000313" key="3">
    <source>
        <dbReference type="EMBL" id="CEK73244.1"/>
    </source>
</evidence>
<accession>A0A0B6ZX82</accession>
<name>A0A0B6ZX82_9EUPU</name>
<evidence type="ECO:0000259" key="2">
    <source>
        <dbReference type="PROSITE" id="PS51673"/>
    </source>
</evidence>
<sequence length="682" mass="74158">LLKKPASFDEKHGRGSNKALFGSNRARSLEERQQKYIEARERIFKDDEDSCEGTPESSILLTVNFHPHQPSQDSRKQNEQSTTQWQSTESNVAVKDSSNINYNPAPNHLTNSQALVPAATSNDLPRATSSATESGLSPIRQFHPHVSSDGSLYNFDPSCPPPFMIQTLAGPPPATPPTYHNDSVPDITSRFAAVYLGPFDQGNDACTVGVPTHQPVPMMSTFALHPQSTSTSAYLSQMMQGQYFVTPPSSDQQPVRYVAIPYHQGQQFLQGAMVDGQGHTTVPMPTVGVPSVQGAGGFQMVSSPYQQPVAVGQPPHCVDLNSFTYNYRAVPETLVVGGSGDLTTSSTVGGTPGPQHLVLAYAQPTQQQHHHPLLPSHQTQFTTAGNGTYYTIPVSSTTPPLSLTQPPPSSQQQQQSQHQPTVFYASNLGNPLTYQIPVSIPSASTSTTSFKPASTPFLQTQYTSQPPHHPHHPHPVVISPSNNQHPAHFTLNYAQPFNPAQPVPFNPAQPVPFNPAHSVPYSPQPVSGQLAASHGPQLVAVQTNPYQVKPLGATFLQFSRSPVLQTPQLSTHLQPYQILRPAGSVSDVRLGNHPVSVRSKLSPLQITTDHSQLHKPKSSNQYHHSKKWVKRPAQNVEDYHGFQGVASRQQTTGHLNIMAPYGVQGPVPHTFSHAPSSFSHRQ</sequence>
<organism evidence="3">
    <name type="scientific">Arion vulgaris</name>
    <dbReference type="NCBI Taxonomy" id="1028688"/>
    <lineage>
        <taxon>Eukaryota</taxon>
        <taxon>Metazoa</taxon>
        <taxon>Spiralia</taxon>
        <taxon>Lophotrochozoa</taxon>
        <taxon>Mollusca</taxon>
        <taxon>Gastropoda</taxon>
        <taxon>Heterobranchia</taxon>
        <taxon>Euthyneura</taxon>
        <taxon>Panpulmonata</taxon>
        <taxon>Eupulmonata</taxon>
        <taxon>Stylommatophora</taxon>
        <taxon>Helicina</taxon>
        <taxon>Arionoidea</taxon>
        <taxon>Arionidae</taxon>
        <taxon>Arion</taxon>
    </lineage>
</organism>
<protein>
    <recommendedName>
        <fullName evidence="2">SUZ domain-containing protein</fullName>
    </recommendedName>
</protein>
<dbReference type="PROSITE" id="PS51673">
    <property type="entry name" value="SUZ"/>
    <property type="match status" value="1"/>
</dbReference>
<proteinExistence type="predicted"/>
<evidence type="ECO:0000256" key="1">
    <source>
        <dbReference type="SAM" id="MobiDB-lite"/>
    </source>
</evidence>
<feature type="region of interest" description="Disordered" evidence="1">
    <location>
        <begin position="599"/>
        <end position="626"/>
    </location>
</feature>
<feature type="non-terminal residue" evidence="3">
    <location>
        <position position="1"/>
    </location>
</feature>
<dbReference type="EMBL" id="HACG01026379">
    <property type="protein sequence ID" value="CEK73244.1"/>
    <property type="molecule type" value="Transcribed_RNA"/>
</dbReference>
<feature type="region of interest" description="Disordered" evidence="1">
    <location>
        <begin position="1"/>
        <end position="33"/>
    </location>
</feature>
<feature type="region of interest" description="Disordered" evidence="1">
    <location>
        <begin position="382"/>
        <end position="419"/>
    </location>
</feature>
<feature type="compositionally biased region" description="Low complexity" evidence="1">
    <location>
        <begin position="395"/>
        <end position="419"/>
    </location>
</feature>
<reference evidence="3" key="1">
    <citation type="submission" date="2014-12" db="EMBL/GenBank/DDBJ databases">
        <title>Insight into the proteome of Arion vulgaris.</title>
        <authorList>
            <person name="Aradska J."/>
            <person name="Bulat T."/>
            <person name="Smidak R."/>
            <person name="Sarate P."/>
            <person name="Gangsoo J."/>
            <person name="Sialana F."/>
            <person name="Bilban M."/>
            <person name="Lubec G."/>
        </authorList>
    </citation>
    <scope>NUCLEOTIDE SEQUENCE</scope>
    <source>
        <tissue evidence="3">Skin</tissue>
    </source>
</reference>
<feature type="region of interest" description="Disordered" evidence="1">
    <location>
        <begin position="66"/>
        <end position="92"/>
    </location>
</feature>
<feature type="compositionally biased region" description="Polar residues" evidence="1">
    <location>
        <begin position="79"/>
        <end position="92"/>
    </location>
</feature>
<feature type="domain" description="SUZ" evidence="2">
    <location>
        <begin position="1"/>
        <end position="48"/>
    </location>
</feature>
<feature type="compositionally biased region" description="Basic residues" evidence="1">
    <location>
        <begin position="613"/>
        <end position="626"/>
    </location>
</feature>
<gene>
    <name evidence="3" type="primary">ORF85909</name>
</gene>
<feature type="compositionally biased region" description="Polar residues" evidence="1">
    <location>
        <begin position="122"/>
        <end position="135"/>
    </location>
</feature>
<dbReference type="Pfam" id="PF12752">
    <property type="entry name" value="SUZ"/>
    <property type="match status" value="1"/>
</dbReference>
<dbReference type="AlphaFoldDB" id="A0A0B6ZX82"/>
<dbReference type="InterPro" id="IPR024771">
    <property type="entry name" value="SUZ"/>
</dbReference>